<dbReference type="Gene3D" id="1.10.1740.10">
    <property type="match status" value="1"/>
</dbReference>
<keyword evidence="2" id="KW-0805">Transcription regulation</keyword>
<comment type="caution">
    <text evidence="8">The sequence shown here is derived from an EMBL/GenBank/DDBJ whole genome shotgun (WGS) entry which is preliminary data.</text>
</comment>
<evidence type="ECO:0000256" key="4">
    <source>
        <dbReference type="ARBA" id="ARBA00023125"/>
    </source>
</evidence>
<dbReference type="InterPro" id="IPR007627">
    <property type="entry name" value="RNA_pol_sigma70_r2"/>
</dbReference>
<evidence type="ECO:0000259" key="6">
    <source>
        <dbReference type="Pfam" id="PF04542"/>
    </source>
</evidence>
<dbReference type="OrthoDB" id="3692620at2"/>
<dbReference type="SUPFAM" id="SSF88946">
    <property type="entry name" value="Sigma2 domain of RNA polymerase sigma factors"/>
    <property type="match status" value="1"/>
</dbReference>
<feature type="domain" description="RNA polymerase sigma factor 70 region 4 type 2" evidence="7">
    <location>
        <begin position="107"/>
        <end position="159"/>
    </location>
</feature>
<dbReference type="InterPro" id="IPR013249">
    <property type="entry name" value="RNA_pol_sigma70_r4_t2"/>
</dbReference>
<dbReference type="InterPro" id="IPR039425">
    <property type="entry name" value="RNA_pol_sigma-70-like"/>
</dbReference>
<dbReference type="GO" id="GO:0003677">
    <property type="term" value="F:DNA binding"/>
    <property type="evidence" value="ECO:0007669"/>
    <property type="project" value="UniProtKB-KW"/>
</dbReference>
<dbReference type="InterPro" id="IPR013324">
    <property type="entry name" value="RNA_pol_sigma_r3/r4-like"/>
</dbReference>
<comment type="similarity">
    <text evidence="1">Belongs to the sigma-70 factor family. ECF subfamily.</text>
</comment>
<gene>
    <name evidence="8" type="ORF">FGL98_24430</name>
</gene>
<dbReference type="GO" id="GO:0016987">
    <property type="term" value="F:sigma factor activity"/>
    <property type="evidence" value="ECO:0007669"/>
    <property type="project" value="UniProtKB-KW"/>
</dbReference>
<keyword evidence="9" id="KW-1185">Reference proteome</keyword>
<dbReference type="GO" id="GO:0006352">
    <property type="term" value="P:DNA-templated transcription initiation"/>
    <property type="evidence" value="ECO:0007669"/>
    <property type="project" value="InterPro"/>
</dbReference>
<reference evidence="8 9" key="2">
    <citation type="submission" date="2019-08" db="EMBL/GenBank/DDBJ databases">
        <title>Jejuicoccus antrihumi gen. nov., sp. nov., a new member of the family Dermacoccaceae isolated from a cave.</title>
        <authorList>
            <person name="Schumann P."/>
            <person name="Kim I.S."/>
        </authorList>
    </citation>
    <scope>NUCLEOTIDE SEQUENCE [LARGE SCALE GENOMIC DNA]</scope>
    <source>
        <strain evidence="8 9">C5-26</strain>
    </source>
</reference>
<dbReference type="Gene3D" id="1.10.10.10">
    <property type="entry name" value="Winged helix-like DNA-binding domain superfamily/Winged helix DNA-binding domain"/>
    <property type="match status" value="1"/>
</dbReference>
<evidence type="ECO:0000313" key="8">
    <source>
        <dbReference type="EMBL" id="TWP32309.1"/>
    </source>
</evidence>
<keyword evidence="3" id="KW-0731">Sigma factor</keyword>
<name>A0A563DQ59_9MICO</name>
<sequence>MSGMRRDQQLPVPTGPEAFVLAEGDRLLRAARLLTGNWDSGADLTQETLVRVWRAWGRIRDPHAARAYAHTTMVRLWYRGSKARRREVLVAQPPEPADGPTGTPLTQAVLDALGAIPAGQRTALVLRYYLDLSVDEVAAVMRCSQGNVKSQTSRGIEALRREIQAREQSNKLRE</sequence>
<reference evidence="8 9" key="1">
    <citation type="submission" date="2019-05" db="EMBL/GenBank/DDBJ databases">
        <authorList>
            <person name="Lee S.D."/>
        </authorList>
    </citation>
    <scope>NUCLEOTIDE SEQUENCE [LARGE SCALE GENOMIC DNA]</scope>
    <source>
        <strain evidence="8 9">C5-26</strain>
    </source>
</reference>
<dbReference type="InterPro" id="IPR014284">
    <property type="entry name" value="RNA_pol_sigma-70_dom"/>
</dbReference>
<dbReference type="NCBIfam" id="TIGR02937">
    <property type="entry name" value="sigma70-ECF"/>
    <property type="match status" value="1"/>
</dbReference>
<feature type="domain" description="RNA polymerase sigma-70 region 2" evidence="6">
    <location>
        <begin position="22"/>
        <end position="86"/>
    </location>
</feature>
<protein>
    <submittedName>
        <fullName evidence="8">SigE family RNA polymerase sigma factor</fullName>
    </submittedName>
</protein>
<dbReference type="PANTHER" id="PTHR43133:SF50">
    <property type="entry name" value="ECF RNA POLYMERASE SIGMA FACTOR SIGM"/>
    <property type="match status" value="1"/>
</dbReference>
<dbReference type="PANTHER" id="PTHR43133">
    <property type="entry name" value="RNA POLYMERASE ECF-TYPE SIGMA FACTO"/>
    <property type="match status" value="1"/>
</dbReference>
<dbReference type="SUPFAM" id="SSF88659">
    <property type="entry name" value="Sigma3 and sigma4 domains of RNA polymerase sigma factors"/>
    <property type="match status" value="1"/>
</dbReference>
<evidence type="ECO:0000256" key="2">
    <source>
        <dbReference type="ARBA" id="ARBA00023015"/>
    </source>
</evidence>
<proteinExistence type="inferred from homology"/>
<dbReference type="Pfam" id="PF04542">
    <property type="entry name" value="Sigma70_r2"/>
    <property type="match status" value="1"/>
</dbReference>
<evidence type="ECO:0000313" key="9">
    <source>
        <dbReference type="Proteomes" id="UP000320244"/>
    </source>
</evidence>
<evidence type="ECO:0000256" key="5">
    <source>
        <dbReference type="ARBA" id="ARBA00023163"/>
    </source>
</evidence>
<evidence type="ECO:0000256" key="1">
    <source>
        <dbReference type="ARBA" id="ARBA00010641"/>
    </source>
</evidence>
<dbReference type="EMBL" id="VCQV01000082">
    <property type="protein sequence ID" value="TWP32309.1"/>
    <property type="molecule type" value="Genomic_DNA"/>
</dbReference>
<evidence type="ECO:0000259" key="7">
    <source>
        <dbReference type="Pfam" id="PF08281"/>
    </source>
</evidence>
<evidence type="ECO:0000256" key="3">
    <source>
        <dbReference type="ARBA" id="ARBA00023082"/>
    </source>
</evidence>
<dbReference type="RefSeq" id="WP_146321403.1">
    <property type="nucleotide sequence ID" value="NZ_VCQV01000082.1"/>
</dbReference>
<dbReference type="Pfam" id="PF08281">
    <property type="entry name" value="Sigma70_r4_2"/>
    <property type="match status" value="1"/>
</dbReference>
<dbReference type="InterPro" id="IPR036388">
    <property type="entry name" value="WH-like_DNA-bd_sf"/>
</dbReference>
<accession>A0A563DQ59</accession>
<dbReference type="Proteomes" id="UP000320244">
    <property type="component" value="Unassembled WGS sequence"/>
</dbReference>
<dbReference type="CDD" id="cd06171">
    <property type="entry name" value="Sigma70_r4"/>
    <property type="match status" value="1"/>
</dbReference>
<dbReference type="AlphaFoldDB" id="A0A563DQ59"/>
<dbReference type="InterPro" id="IPR013325">
    <property type="entry name" value="RNA_pol_sigma_r2"/>
</dbReference>
<keyword evidence="4" id="KW-0238">DNA-binding</keyword>
<keyword evidence="5" id="KW-0804">Transcription</keyword>
<organism evidence="8 9">
    <name type="scientific">Leekyejoonella antrihumi</name>
    <dbReference type="NCBI Taxonomy" id="1660198"/>
    <lineage>
        <taxon>Bacteria</taxon>
        <taxon>Bacillati</taxon>
        <taxon>Actinomycetota</taxon>
        <taxon>Actinomycetes</taxon>
        <taxon>Micrococcales</taxon>
        <taxon>Dermacoccaceae</taxon>
        <taxon>Leekyejoonella</taxon>
    </lineage>
</organism>